<evidence type="ECO:0000313" key="2">
    <source>
        <dbReference type="Proteomes" id="UP000515697"/>
    </source>
</evidence>
<dbReference type="VEuPathDB" id="PlasmoDB:PVVCY_1301490"/>
<dbReference type="EMBL" id="LR865434">
    <property type="protein sequence ID" value="CAD2111243.1"/>
    <property type="molecule type" value="Genomic_DNA"/>
</dbReference>
<gene>
    <name evidence="1" type="ORF">PVSEL_1301650</name>
</gene>
<protein>
    <submittedName>
        <fullName evidence="1">Uncharacterized protein</fullName>
    </submittedName>
</protein>
<organism evidence="1 2">
    <name type="scientific">Plasmodium vinckei</name>
    <dbReference type="NCBI Taxonomy" id="5860"/>
    <lineage>
        <taxon>Eukaryota</taxon>
        <taxon>Sar</taxon>
        <taxon>Alveolata</taxon>
        <taxon>Apicomplexa</taxon>
        <taxon>Aconoidasida</taxon>
        <taxon>Haemosporida</taxon>
        <taxon>Plasmodiidae</taxon>
        <taxon>Plasmodium</taxon>
        <taxon>Plasmodium (Vinckeia)</taxon>
    </lineage>
</organism>
<dbReference type="VEuPathDB" id="PlasmoDB:PVPCR_1301800"/>
<dbReference type="VEuPathDB" id="PlasmoDB:PVLDE_1301920"/>
<evidence type="ECO:0000313" key="1">
    <source>
        <dbReference type="EMBL" id="CAD2111243.1"/>
    </source>
</evidence>
<name>A0A6V7TAH1_PLAVN</name>
<dbReference type="AlphaFoldDB" id="A0A6V7TAH1"/>
<dbReference type="Proteomes" id="UP000515697">
    <property type="component" value="Chromosome PVSEL_13"/>
</dbReference>
<sequence>MDDIPANIGIAGDNEKEITGTKSGIKYDIQNDENYKKLKDDKKKLKKDLLVKDSEINSLKKALEERDRDTKTNYIPLNEARKITYKALRKGSAAQKIVNLIVGSSINYKLKKNALNTLLVNAYGVMHNKKNHNYPEILKYTDSHLKLFRQEQLILLAENERLTIQMKDLKKQLLDNKIDILKKNENKLFYSMKKISKNGNSYNSNISNSNINNLDKSENDYIELDADLVEKNFIKLIKNIQIAQFKLLCYAFRKLTNNLYCNSRFNNQGLGITSALKYSTENLNKILKYKKFINLCTSFYKLLLYNENNYIYNDKNCNYNNVYINPYENNNYSRLKKKSNNSEIANYVFKPYYYDNLPSAMLDTKNKKYSFSKIKNNSIIKNSIQNIPNYYDQTDTIGTCLDPIFYENQINKPPPNNYYPNYAHNNNNHHVSKNAYFNMRLNKTNDKCENASYVGDYEYLKELDSYEKEKFIDMFITESNKR</sequence>
<proteinExistence type="predicted"/>
<dbReference type="VEuPathDB" id="PlasmoDB:PVBDA_1301680"/>
<accession>A0A6V7TAH1</accession>
<reference evidence="1 2" key="1">
    <citation type="submission" date="2020-08" db="EMBL/GenBank/DDBJ databases">
        <authorList>
            <person name="Ramaprasad A."/>
        </authorList>
    </citation>
    <scope>NUCLEOTIDE SEQUENCE [LARGE SCALE GENOMIC DNA]</scope>
</reference>
<dbReference type="VEuPathDB" id="PlasmoDB:PVSEL_1301650"/>